<dbReference type="Gene3D" id="3.30.70.920">
    <property type="match status" value="1"/>
</dbReference>
<dbReference type="GO" id="GO:0043200">
    <property type="term" value="P:response to amino acid"/>
    <property type="evidence" value="ECO:0007669"/>
    <property type="project" value="TreeGrafter"/>
</dbReference>
<dbReference type="InterPro" id="IPR036390">
    <property type="entry name" value="WH_DNA-bd_sf"/>
</dbReference>
<keyword evidence="3" id="KW-0804">Transcription</keyword>
<dbReference type="InterPro" id="IPR011008">
    <property type="entry name" value="Dimeric_a/b-barrel"/>
</dbReference>
<organism evidence="6 7">
    <name type="scientific">Nonomuraea jiangxiensis</name>
    <dbReference type="NCBI Taxonomy" id="633440"/>
    <lineage>
        <taxon>Bacteria</taxon>
        <taxon>Bacillati</taxon>
        <taxon>Actinomycetota</taxon>
        <taxon>Actinomycetes</taxon>
        <taxon>Streptosporangiales</taxon>
        <taxon>Streptosporangiaceae</taxon>
        <taxon>Nonomuraea</taxon>
    </lineage>
</organism>
<reference evidence="6 7" key="1">
    <citation type="submission" date="2016-10" db="EMBL/GenBank/DDBJ databases">
        <authorList>
            <person name="de Groot N.N."/>
        </authorList>
    </citation>
    <scope>NUCLEOTIDE SEQUENCE [LARGE SCALE GENOMIC DNA]</scope>
    <source>
        <strain evidence="6 7">CGMCC 4.6533</strain>
    </source>
</reference>
<dbReference type="InterPro" id="IPR000485">
    <property type="entry name" value="AsnC-type_HTH_dom"/>
</dbReference>
<dbReference type="Gene3D" id="1.10.10.10">
    <property type="entry name" value="Winged helix-like DNA-binding domain superfamily/Winged helix DNA-binding domain"/>
    <property type="match status" value="1"/>
</dbReference>
<evidence type="ECO:0000256" key="3">
    <source>
        <dbReference type="ARBA" id="ARBA00023163"/>
    </source>
</evidence>
<evidence type="ECO:0000256" key="1">
    <source>
        <dbReference type="ARBA" id="ARBA00023015"/>
    </source>
</evidence>
<dbReference type="InterPro" id="IPR019885">
    <property type="entry name" value="Tscrpt_reg_HTH_AsnC-type_CS"/>
</dbReference>
<dbReference type="STRING" id="633440.SAMN05421869_101169"/>
<keyword evidence="7" id="KW-1185">Reference proteome</keyword>
<keyword evidence="2 6" id="KW-0238">DNA-binding</keyword>
<dbReference type="EMBL" id="FNDJ01000001">
    <property type="protein sequence ID" value="SDG97997.1"/>
    <property type="molecule type" value="Genomic_DNA"/>
</dbReference>
<evidence type="ECO:0000313" key="7">
    <source>
        <dbReference type="Proteomes" id="UP000199202"/>
    </source>
</evidence>
<evidence type="ECO:0000313" key="6">
    <source>
        <dbReference type="EMBL" id="SDG97997.1"/>
    </source>
</evidence>
<sequence length="205" mass="22280">MTVRSAQCPARRSSRASLARRYTRRVELDRLDRDIIAALVDDARATYADIGHQVGLSASAVKRRVDRLREAGAITGFSARVAPQALGWTTEAYVELFCQGKTKPSDIALAVAKFPEVVAAATITGEADALLHIRATDVRHVERVIERIAAEAFVVRTKSSIVLSRLVDTPPGAAIPEAPHEHHTRVPEARHEQVPEPRNGSRAGG</sequence>
<dbReference type="Proteomes" id="UP000199202">
    <property type="component" value="Unassembled WGS sequence"/>
</dbReference>
<dbReference type="GO" id="GO:0043565">
    <property type="term" value="F:sequence-specific DNA binding"/>
    <property type="evidence" value="ECO:0007669"/>
    <property type="project" value="InterPro"/>
</dbReference>
<proteinExistence type="predicted"/>
<accession>A0A1G7YNH6</accession>
<feature type="compositionally biased region" description="Basic and acidic residues" evidence="4">
    <location>
        <begin position="178"/>
        <end position="195"/>
    </location>
</feature>
<dbReference type="SMART" id="SM00344">
    <property type="entry name" value="HTH_ASNC"/>
    <property type="match status" value="1"/>
</dbReference>
<dbReference type="GO" id="GO:0005829">
    <property type="term" value="C:cytosol"/>
    <property type="evidence" value="ECO:0007669"/>
    <property type="project" value="TreeGrafter"/>
</dbReference>
<evidence type="ECO:0000256" key="2">
    <source>
        <dbReference type="ARBA" id="ARBA00023125"/>
    </source>
</evidence>
<feature type="region of interest" description="Disordered" evidence="4">
    <location>
        <begin position="172"/>
        <end position="205"/>
    </location>
</feature>
<gene>
    <name evidence="6" type="ORF">SAMN05421869_101169</name>
</gene>
<protein>
    <submittedName>
        <fullName evidence="6">DNA-binding transcriptional regulator, Lrp family</fullName>
    </submittedName>
</protein>
<dbReference type="PROSITE" id="PS50956">
    <property type="entry name" value="HTH_ASNC_2"/>
    <property type="match status" value="1"/>
</dbReference>
<dbReference type="PANTHER" id="PTHR30154">
    <property type="entry name" value="LEUCINE-RESPONSIVE REGULATORY PROTEIN"/>
    <property type="match status" value="1"/>
</dbReference>
<dbReference type="PRINTS" id="PR00033">
    <property type="entry name" value="HTHASNC"/>
</dbReference>
<dbReference type="InterPro" id="IPR019888">
    <property type="entry name" value="Tscrpt_reg_AsnC-like"/>
</dbReference>
<name>A0A1G7YNH6_9ACTN</name>
<keyword evidence="1" id="KW-0805">Transcription regulation</keyword>
<dbReference type="Pfam" id="PF13404">
    <property type="entry name" value="HTH_AsnC-type"/>
    <property type="match status" value="1"/>
</dbReference>
<dbReference type="AlphaFoldDB" id="A0A1G7YNH6"/>
<dbReference type="PROSITE" id="PS00519">
    <property type="entry name" value="HTH_ASNC_1"/>
    <property type="match status" value="1"/>
</dbReference>
<dbReference type="SUPFAM" id="SSF46785">
    <property type="entry name" value="Winged helix' DNA-binding domain"/>
    <property type="match status" value="1"/>
</dbReference>
<evidence type="ECO:0000256" key="4">
    <source>
        <dbReference type="SAM" id="MobiDB-lite"/>
    </source>
</evidence>
<dbReference type="InterPro" id="IPR036388">
    <property type="entry name" value="WH-like_DNA-bd_sf"/>
</dbReference>
<dbReference type="PANTHER" id="PTHR30154:SF45">
    <property type="entry name" value="TRANSCRIPTIONAL REGULATORY PROTEIN (PROBABLY ASNC-FAMILY)-RELATED"/>
    <property type="match status" value="1"/>
</dbReference>
<feature type="domain" description="HTH asnC-type" evidence="5">
    <location>
        <begin position="28"/>
        <end position="89"/>
    </location>
</feature>
<evidence type="ECO:0000259" key="5">
    <source>
        <dbReference type="PROSITE" id="PS50956"/>
    </source>
</evidence>
<dbReference type="Pfam" id="PF01037">
    <property type="entry name" value="AsnC_trans_reg"/>
    <property type="match status" value="1"/>
</dbReference>
<dbReference type="SUPFAM" id="SSF54909">
    <property type="entry name" value="Dimeric alpha+beta barrel"/>
    <property type="match status" value="1"/>
</dbReference>
<dbReference type="InterPro" id="IPR019887">
    <property type="entry name" value="Tscrpt_reg_AsnC/Lrp_C"/>
</dbReference>